<keyword evidence="2" id="KW-1185">Reference proteome</keyword>
<name>A0A3N6P4H2_9EURY</name>
<organism evidence="1 2">
    <name type="scientific">Natrarchaeobius halalkaliphilus</name>
    <dbReference type="NCBI Taxonomy" id="1679091"/>
    <lineage>
        <taxon>Archaea</taxon>
        <taxon>Methanobacteriati</taxon>
        <taxon>Methanobacteriota</taxon>
        <taxon>Stenosarchaea group</taxon>
        <taxon>Halobacteria</taxon>
        <taxon>Halobacteriales</taxon>
        <taxon>Natrialbaceae</taxon>
        <taxon>Natrarchaeobius</taxon>
    </lineage>
</organism>
<dbReference type="Proteomes" id="UP000273828">
    <property type="component" value="Unassembled WGS sequence"/>
</dbReference>
<dbReference type="InterPro" id="IPR056613">
    <property type="entry name" value="DUF7287"/>
</dbReference>
<accession>A0A3N6P4H2</accession>
<dbReference type="OrthoDB" id="125215at2157"/>
<comment type="caution">
    <text evidence="1">The sequence shown here is derived from an EMBL/GenBank/DDBJ whole genome shotgun (WGS) entry which is preliminary data.</text>
</comment>
<dbReference type="Pfam" id="PF23958">
    <property type="entry name" value="DUF7287"/>
    <property type="match status" value="1"/>
</dbReference>
<dbReference type="RefSeq" id="WP_124178390.1">
    <property type="nucleotide sequence ID" value="NZ_REFY01000003.1"/>
</dbReference>
<proteinExistence type="predicted"/>
<protein>
    <submittedName>
        <fullName evidence="1">Uncharacterized protein</fullName>
    </submittedName>
</protein>
<reference evidence="1 2" key="1">
    <citation type="submission" date="2018-10" db="EMBL/GenBank/DDBJ databases">
        <title>Natrarchaeobius chitinivorans gen. nov., sp. nov., and Natrarchaeobius haloalkaliphilus sp. nov., alkaliphilic, chitin-utilizing haloarchaea from hypersaline alkaline lakes.</title>
        <authorList>
            <person name="Sorokin D.Y."/>
            <person name="Elcheninov A.G."/>
            <person name="Kostrikina N.A."/>
            <person name="Bale N.J."/>
            <person name="Sinninghe Damste J.S."/>
            <person name="Khijniak T.V."/>
            <person name="Kublanov I.V."/>
            <person name="Toshchakov S.V."/>
        </authorList>
    </citation>
    <scope>NUCLEOTIDE SEQUENCE [LARGE SCALE GENOMIC DNA]</scope>
    <source>
        <strain evidence="1 2">AArcht-Sl</strain>
    </source>
</reference>
<dbReference type="EMBL" id="REFY01000003">
    <property type="protein sequence ID" value="RQG90285.1"/>
    <property type="molecule type" value="Genomic_DNA"/>
</dbReference>
<evidence type="ECO:0000313" key="1">
    <source>
        <dbReference type="EMBL" id="RQG90285.1"/>
    </source>
</evidence>
<gene>
    <name evidence="1" type="ORF">EA462_09920</name>
</gene>
<dbReference type="AlphaFoldDB" id="A0A3N6P4H2"/>
<sequence>MTRERPDPSRSAAIDRERRGQTTQDFVVGIGIFVLAVAFVFTTVPSFVATPTGSIDGGDTAQIDRVAATIVSDLETETPNELDGEAFNRTYSHHWNDENATEWLGLRTNADGDRFDRVNVTVRNLALSGADEPVELESGVSLAAGDTYRNQTDVRVTRIVTVTDINESGDLEQGDPLRLEVRMW</sequence>
<evidence type="ECO:0000313" key="2">
    <source>
        <dbReference type="Proteomes" id="UP000273828"/>
    </source>
</evidence>